<feature type="region of interest" description="Disordered" evidence="1">
    <location>
        <begin position="69"/>
        <end position="90"/>
    </location>
</feature>
<evidence type="ECO:0000256" key="1">
    <source>
        <dbReference type="SAM" id="MobiDB-lite"/>
    </source>
</evidence>
<proteinExistence type="predicted"/>
<evidence type="ECO:0000313" key="2">
    <source>
        <dbReference type="EMBL" id="KAK0402996.1"/>
    </source>
</evidence>
<reference evidence="2" key="1">
    <citation type="submission" date="2023-06" db="EMBL/GenBank/DDBJ databases">
        <title>Genomic analysis of the entomopathogenic nematode Steinernema hermaphroditum.</title>
        <authorList>
            <person name="Schwarz E.M."/>
            <person name="Heppert J.K."/>
            <person name="Baniya A."/>
            <person name="Schwartz H.T."/>
            <person name="Tan C.-H."/>
            <person name="Antoshechkin I."/>
            <person name="Sternberg P.W."/>
            <person name="Goodrich-Blair H."/>
            <person name="Dillman A.R."/>
        </authorList>
    </citation>
    <scope>NUCLEOTIDE SEQUENCE</scope>
    <source>
        <strain evidence="2">PS9179</strain>
        <tissue evidence="2">Whole animal</tissue>
    </source>
</reference>
<gene>
    <name evidence="2" type="ORF">QR680_016660</name>
</gene>
<organism evidence="2 3">
    <name type="scientific">Steinernema hermaphroditum</name>
    <dbReference type="NCBI Taxonomy" id="289476"/>
    <lineage>
        <taxon>Eukaryota</taxon>
        <taxon>Metazoa</taxon>
        <taxon>Ecdysozoa</taxon>
        <taxon>Nematoda</taxon>
        <taxon>Chromadorea</taxon>
        <taxon>Rhabditida</taxon>
        <taxon>Tylenchina</taxon>
        <taxon>Panagrolaimomorpha</taxon>
        <taxon>Strongyloidoidea</taxon>
        <taxon>Steinernematidae</taxon>
        <taxon>Steinernema</taxon>
    </lineage>
</organism>
<dbReference type="Proteomes" id="UP001175271">
    <property type="component" value="Unassembled WGS sequence"/>
</dbReference>
<feature type="compositionally biased region" description="Polar residues" evidence="1">
    <location>
        <begin position="81"/>
        <end position="90"/>
    </location>
</feature>
<dbReference type="AlphaFoldDB" id="A0AA39HBW2"/>
<dbReference type="EMBL" id="JAUCMV010000004">
    <property type="protein sequence ID" value="KAK0402996.1"/>
    <property type="molecule type" value="Genomic_DNA"/>
</dbReference>
<comment type="caution">
    <text evidence="2">The sequence shown here is derived from an EMBL/GenBank/DDBJ whole genome shotgun (WGS) entry which is preliminary data.</text>
</comment>
<accession>A0AA39HBW2</accession>
<evidence type="ECO:0000313" key="3">
    <source>
        <dbReference type="Proteomes" id="UP001175271"/>
    </source>
</evidence>
<sequence length="90" mass="9879">MTRSAISAMYVGVKRALTLTMSPKVIRAHNASMMRQTPTPVERYQNSGWGTSLRFFFGGNSTRFGCSRSGESTPMCASRGESLQSPFPSH</sequence>
<protein>
    <submittedName>
        <fullName evidence="2">Uncharacterized protein</fullName>
    </submittedName>
</protein>
<keyword evidence="3" id="KW-1185">Reference proteome</keyword>
<name>A0AA39HBW2_9BILA</name>